<reference evidence="1" key="1">
    <citation type="submission" date="2013-07" db="EMBL/GenBank/DDBJ databases">
        <title>The genome of an arbuscular mycorrhizal fungus provides insights into the evolution of the oldest plant symbiosis.</title>
        <authorList>
            <consortium name="DOE Joint Genome Institute"/>
            <person name="Tisserant E."/>
            <person name="Malbreil M."/>
            <person name="Kuo A."/>
            <person name="Kohler A."/>
            <person name="Symeonidi A."/>
            <person name="Balestrini R."/>
            <person name="Charron P."/>
            <person name="Duensing N."/>
            <person name="Frei-dit-Frey N."/>
            <person name="Gianinazzi-Pearson V."/>
            <person name="Gilbert B."/>
            <person name="Handa Y."/>
            <person name="Hijri M."/>
            <person name="Kaul R."/>
            <person name="Kawaguchi M."/>
            <person name="Krajinski F."/>
            <person name="Lammers P."/>
            <person name="Lapierre D."/>
            <person name="Masclaux F.G."/>
            <person name="Murat C."/>
            <person name="Morin E."/>
            <person name="Ndikumana S."/>
            <person name="Pagni M."/>
            <person name="Petitpierre D."/>
            <person name="Requena N."/>
            <person name="Rosikiewicz P."/>
            <person name="Riley R."/>
            <person name="Saito K."/>
            <person name="San Clemente H."/>
            <person name="Shapiro H."/>
            <person name="van Tuinen D."/>
            <person name="Becard G."/>
            <person name="Bonfante P."/>
            <person name="Paszkowski U."/>
            <person name="Shachar-Hill Y."/>
            <person name="Young J.P."/>
            <person name="Sanders I.R."/>
            <person name="Henrissat B."/>
            <person name="Rensing S.A."/>
            <person name="Grigoriev I.V."/>
            <person name="Corradi N."/>
            <person name="Roux C."/>
            <person name="Martin F."/>
        </authorList>
    </citation>
    <scope>NUCLEOTIDE SEQUENCE</scope>
    <source>
        <strain evidence="1">DAOM 197198</strain>
    </source>
</reference>
<dbReference type="AlphaFoldDB" id="U9USE3"/>
<name>U9USE3_RHIID</name>
<dbReference type="VEuPathDB" id="FungiDB:RhiirFUN_000328"/>
<dbReference type="EMBL" id="KI279176">
    <property type="protein sequence ID" value="ESA18486.1"/>
    <property type="molecule type" value="Genomic_DNA"/>
</dbReference>
<sequence>IQPIINNIKTKKAIAKDVHAYILQIPLPNFPPVIIALIANDRSDNASTITSFHQELLTQIAPQLNLPILSIGSDGAIVEFKAQVAIQLYSTSEQLTFQNKKLGVDFSCPMHGSEACERFFGMARQINSDFNYSELLQLVPKISQCAKALRTKNIILEKEKSVYEGYHFDYNIGNINVSKLMTLCIWPLDTDITSTIKTSYKLASDLAKALDMNSTPNEKSLQPFILIEEQNLEVSTGIELSSDNPDEFFKIDKEVSNVISQASKHTTNMIDNVFNFSNIENENINDQNYQQQIISTLNNTTRIFQQLTPHDFSINRYLLPIGKLDYSTMIALQKHHEAYNSRPVERQNHTHAINHEQTNTINPNKASHIISHFTNNDNSEMRFIKQPNLANLQQNELSKRKRIDKVASKTNITQDFPLQQNDYVIVLYGTKICIGKVIAMYYEGYGNHCYSQNAVTQIEDLSYISLQIYLPIHLNIFASQTVKGYTLFTHHCPQNIIYHIKSNGLIIGDSSLTLTGVARNIFNYFNRDTVKNSIINMM</sequence>
<dbReference type="HOGENOM" id="CLU_506786_0_0_1"/>
<dbReference type="VEuPathDB" id="FungiDB:RhiirFUN_015840"/>
<proteinExistence type="predicted"/>
<organism evidence="1">
    <name type="scientific">Rhizophagus irregularis (strain DAOM 181602 / DAOM 197198 / MUCL 43194)</name>
    <name type="common">Arbuscular mycorrhizal fungus</name>
    <name type="synonym">Glomus intraradices</name>
    <dbReference type="NCBI Taxonomy" id="747089"/>
    <lineage>
        <taxon>Eukaryota</taxon>
        <taxon>Fungi</taxon>
        <taxon>Fungi incertae sedis</taxon>
        <taxon>Mucoromycota</taxon>
        <taxon>Glomeromycotina</taxon>
        <taxon>Glomeromycetes</taxon>
        <taxon>Glomerales</taxon>
        <taxon>Glomeraceae</taxon>
        <taxon>Rhizophagus</taxon>
    </lineage>
</organism>
<evidence type="ECO:0000313" key="1">
    <source>
        <dbReference type="EMBL" id="ESA18486.1"/>
    </source>
</evidence>
<protein>
    <submittedName>
        <fullName evidence="1">Uncharacterized protein</fullName>
    </submittedName>
</protein>
<feature type="non-terminal residue" evidence="1">
    <location>
        <position position="1"/>
    </location>
</feature>
<accession>U9USE3</accession>
<gene>
    <name evidence="1" type="ORF">GLOINDRAFT_20648</name>
</gene>